<proteinExistence type="predicted"/>
<evidence type="ECO:0000256" key="1">
    <source>
        <dbReference type="SAM" id="Coils"/>
    </source>
</evidence>
<evidence type="ECO:0000313" key="3">
    <source>
        <dbReference type="EMBL" id="OOZ35651.1"/>
    </source>
</evidence>
<name>A0A1T2KS80_9GAMM</name>
<organism evidence="3 4">
    <name type="scientific">Solemya velesiana gill symbiont</name>
    <dbReference type="NCBI Taxonomy" id="1918948"/>
    <lineage>
        <taxon>Bacteria</taxon>
        <taxon>Pseudomonadati</taxon>
        <taxon>Pseudomonadota</taxon>
        <taxon>Gammaproteobacteria</taxon>
        <taxon>sulfur-oxidizing symbionts</taxon>
    </lineage>
</organism>
<feature type="coiled-coil region" evidence="1">
    <location>
        <begin position="27"/>
        <end position="75"/>
    </location>
</feature>
<feature type="chain" id="PRO_5012210807" description="YbgF trimerisation domain-containing protein" evidence="2">
    <location>
        <begin position="20"/>
        <end position="99"/>
    </location>
</feature>
<keyword evidence="1" id="KW-0175">Coiled coil</keyword>
<accession>A0A1T2KS80</accession>
<evidence type="ECO:0000256" key="2">
    <source>
        <dbReference type="SAM" id="SignalP"/>
    </source>
</evidence>
<reference evidence="3 4" key="1">
    <citation type="submission" date="2016-11" db="EMBL/GenBank/DDBJ databases">
        <title>Mixed transmission modes and dynamic genome evolution in an obligate animal-bacterial symbiosis.</title>
        <authorList>
            <person name="Russell S.L."/>
            <person name="Corbett-Detig R.B."/>
            <person name="Cavanaugh C.M."/>
        </authorList>
    </citation>
    <scope>NUCLEOTIDE SEQUENCE [LARGE SCALE GENOMIC DNA]</scope>
    <source>
        <strain evidence="3">Se-Cadez</strain>
    </source>
</reference>
<dbReference type="AlphaFoldDB" id="A0A1T2KS80"/>
<dbReference type="RefSeq" id="WP_078488054.1">
    <property type="nucleotide sequence ID" value="NZ_MPRJ01000086.1"/>
</dbReference>
<evidence type="ECO:0000313" key="4">
    <source>
        <dbReference type="Proteomes" id="UP000190896"/>
    </source>
</evidence>
<protein>
    <recommendedName>
        <fullName evidence="5">YbgF trimerisation domain-containing protein</fullName>
    </recommendedName>
</protein>
<dbReference type="EMBL" id="MPRJ01000086">
    <property type="protein sequence ID" value="OOZ35651.1"/>
    <property type="molecule type" value="Genomic_DNA"/>
</dbReference>
<gene>
    <name evidence="3" type="ORF">BOW51_10985</name>
</gene>
<evidence type="ECO:0008006" key="5">
    <source>
        <dbReference type="Google" id="ProtNLM"/>
    </source>
</evidence>
<comment type="caution">
    <text evidence="3">The sequence shown here is derived from an EMBL/GenBank/DDBJ whole genome shotgun (WGS) entry which is preliminary data.</text>
</comment>
<dbReference type="Proteomes" id="UP000190896">
    <property type="component" value="Unassembled WGS sequence"/>
</dbReference>
<feature type="signal peptide" evidence="2">
    <location>
        <begin position="1"/>
        <end position="19"/>
    </location>
</feature>
<keyword evidence="4" id="KW-1185">Reference proteome</keyword>
<keyword evidence="2" id="KW-0732">Signal</keyword>
<sequence>MLSKKLLCLALLLPTLIQAEPASQQRIDELAFQKQRLETEQKAIEQALLLSEKRLQELEQMLKARRQANVELDRKITKAAQLSEHQNTIRTRHPSSVEN</sequence>